<keyword evidence="1" id="KW-0539">Nucleus</keyword>
<sequence>MHNPSPLASHGEVVADKDLFLNTLNKFHAALGTKLSIPRIGGKDLDLHTLYKEVTARGGLEMVIKDRKWKEITLVFNFPPTTTSASFVLRKYYFYLLHQYEQVYFFQRKGPVVTSPVPLPALSPVNHSLSEPECIHSPSEGPEVNLKKQKMDSAQALGGHLAFDPASSIGSVVTGCIDGKFEHGYLVNVTVGTRKMRGVLYHVPPSSTVPQSATVSPFVNSLGNELTTTVRDHQIEQRRKKKLMTRKDPNAPRQNRTGYNFFFAEQRARLKSTQPDKDRAISKMIGDLWNSLSEDEKLPYQERGMKEKERYRREMCEYKEKLRLEAQGTAVGTGSPPSGLPMGIKSDHESNIDLNKVETMEVQ</sequence>
<dbReference type="Proteomes" id="UP000824469">
    <property type="component" value="Unassembled WGS sequence"/>
</dbReference>
<dbReference type="PROSITE" id="PS51011">
    <property type="entry name" value="ARID"/>
    <property type="match status" value="1"/>
</dbReference>
<dbReference type="PANTHER" id="PTHR46691:SF1">
    <property type="entry name" value="AT-RICH INTERACTIVE DOMAIN-CONTAINING PROTEIN 2"/>
    <property type="match status" value="1"/>
</dbReference>
<dbReference type="InterPro" id="IPR001606">
    <property type="entry name" value="ARID_dom"/>
</dbReference>
<reference evidence="5 6" key="1">
    <citation type="journal article" date="2021" name="Nat. Plants">
        <title>The Taxus genome provides insights into paclitaxel biosynthesis.</title>
        <authorList>
            <person name="Xiong X."/>
            <person name="Gou J."/>
            <person name="Liao Q."/>
            <person name="Li Y."/>
            <person name="Zhou Q."/>
            <person name="Bi G."/>
            <person name="Li C."/>
            <person name="Du R."/>
            <person name="Wang X."/>
            <person name="Sun T."/>
            <person name="Guo L."/>
            <person name="Liang H."/>
            <person name="Lu P."/>
            <person name="Wu Y."/>
            <person name="Zhang Z."/>
            <person name="Ro D.K."/>
            <person name="Shang Y."/>
            <person name="Huang S."/>
            <person name="Yan J."/>
        </authorList>
    </citation>
    <scope>NUCLEOTIDE SEQUENCE [LARGE SCALE GENOMIC DNA]</scope>
    <source>
        <strain evidence="5">Ta-2019</strain>
    </source>
</reference>
<dbReference type="PANTHER" id="PTHR46691">
    <property type="entry name" value="HIGH MOBILITY GROUP B PROTEIN 9"/>
    <property type="match status" value="1"/>
</dbReference>
<dbReference type="Gene3D" id="1.10.150.60">
    <property type="entry name" value="ARID DNA-binding domain"/>
    <property type="match status" value="1"/>
</dbReference>
<feature type="domain" description="HMG box" evidence="3">
    <location>
        <begin position="252"/>
        <end position="319"/>
    </location>
</feature>
<keyword evidence="1" id="KW-0238">DNA-binding</keyword>
<dbReference type="InterPro" id="IPR009071">
    <property type="entry name" value="HMG_box_dom"/>
</dbReference>
<dbReference type="SMART" id="SM00501">
    <property type="entry name" value="BRIGHT"/>
    <property type="match status" value="1"/>
</dbReference>
<dbReference type="Pfam" id="PF00505">
    <property type="entry name" value="HMG_box"/>
    <property type="match status" value="1"/>
</dbReference>
<evidence type="ECO:0000313" key="6">
    <source>
        <dbReference type="Proteomes" id="UP000824469"/>
    </source>
</evidence>
<accession>A0AA38LKJ2</accession>
<evidence type="ECO:0000256" key="2">
    <source>
        <dbReference type="SAM" id="MobiDB-lite"/>
    </source>
</evidence>
<dbReference type="SUPFAM" id="SSF47095">
    <property type="entry name" value="HMG-box"/>
    <property type="match status" value="1"/>
</dbReference>
<dbReference type="CDD" id="cd22009">
    <property type="entry name" value="HMG-box_AtHMGB9-like"/>
    <property type="match status" value="1"/>
</dbReference>
<dbReference type="PROSITE" id="PS50118">
    <property type="entry name" value="HMG_BOX_2"/>
    <property type="match status" value="1"/>
</dbReference>
<feature type="compositionally biased region" description="Basic and acidic residues" evidence="2">
    <location>
        <begin position="345"/>
        <end position="363"/>
    </location>
</feature>
<dbReference type="SMART" id="SM01014">
    <property type="entry name" value="ARID"/>
    <property type="match status" value="1"/>
</dbReference>
<dbReference type="InterPro" id="IPR045303">
    <property type="entry name" value="ARID_HMGB9-like"/>
</dbReference>
<feature type="DNA-binding region" description="HMG box" evidence="1">
    <location>
        <begin position="252"/>
        <end position="319"/>
    </location>
</feature>
<dbReference type="Pfam" id="PF01388">
    <property type="entry name" value="ARID"/>
    <property type="match status" value="1"/>
</dbReference>
<dbReference type="Gene3D" id="1.10.30.10">
    <property type="entry name" value="High mobility group box domain"/>
    <property type="match status" value="1"/>
</dbReference>
<dbReference type="EMBL" id="JAHRHJ020000002">
    <property type="protein sequence ID" value="KAH9324472.1"/>
    <property type="molecule type" value="Genomic_DNA"/>
</dbReference>
<feature type="domain" description="ARID" evidence="4">
    <location>
        <begin position="14"/>
        <end position="105"/>
    </location>
</feature>
<name>A0AA38LKJ2_TAXCH</name>
<evidence type="ECO:0000313" key="5">
    <source>
        <dbReference type="EMBL" id="KAH9324472.1"/>
    </source>
</evidence>
<dbReference type="GO" id="GO:0005634">
    <property type="term" value="C:nucleus"/>
    <property type="evidence" value="ECO:0007669"/>
    <property type="project" value="UniProtKB-UniRule"/>
</dbReference>
<dbReference type="GO" id="GO:0003677">
    <property type="term" value="F:DNA binding"/>
    <property type="evidence" value="ECO:0007669"/>
    <property type="project" value="UniProtKB-UniRule"/>
</dbReference>
<protein>
    <submittedName>
        <fullName evidence="5">Uncharacterized protein</fullName>
    </submittedName>
</protein>
<dbReference type="InterPro" id="IPR036431">
    <property type="entry name" value="ARID_dom_sf"/>
</dbReference>
<evidence type="ECO:0000259" key="4">
    <source>
        <dbReference type="PROSITE" id="PS51011"/>
    </source>
</evidence>
<comment type="caution">
    <text evidence="5">The sequence shown here is derived from an EMBL/GenBank/DDBJ whole genome shotgun (WGS) entry which is preliminary data.</text>
</comment>
<feature type="region of interest" description="Disordered" evidence="2">
    <location>
        <begin position="327"/>
        <end position="363"/>
    </location>
</feature>
<evidence type="ECO:0000259" key="3">
    <source>
        <dbReference type="PROSITE" id="PS50118"/>
    </source>
</evidence>
<dbReference type="PRINTS" id="PR00886">
    <property type="entry name" value="HIGHMOBLTY12"/>
</dbReference>
<dbReference type="AlphaFoldDB" id="A0AA38LKJ2"/>
<gene>
    <name evidence="5" type="ORF">KI387_004650</name>
</gene>
<proteinExistence type="predicted"/>
<dbReference type="SUPFAM" id="SSF46774">
    <property type="entry name" value="ARID-like"/>
    <property type="match status" value="1"/>
</dbReference>
<organism evidence="5 6">
    <name type="scientific">Taxus chinensis</name>
    <name type="common">Chinese yew</name>
    <name type="synonym">Taxus wallichiana var. chinensis</name>
    <dbReference type="NCBI Taxonomy" id="29808"/>
    <lineage>
        <taxon>Eukaryota</taxon>
        <taxon>Viridiplantae</taxon>
        <taxon>Streptophyta</taxon>
        <taxon>Embryophyta</taxon>
        <taxon>Tracheophyta</taxon>
        <taxon>Spermatophyta</taxon>
        <taxon>Pinopsida</taxon>
        <taxon>Pinidae</taxon>
        <taxon>Conifers II</taxon>
        <taxon>Cupressales</taxon>
        <taxon>Taxaceae</taxon>
        <taxon>Taxus</taxon>
    </lineage>
</organism>
<keyword evidence="6" id="KW-1185">Reference proteome</keyword>
<dbReference type="InterPro" id="IPR036910">
    <property type="entry name" value="HMG_box_dom_sf"/>
</dbReference>
<dbReference type="SMART" id="SM00398">
    <property type="entry name" value="HMG"/>
    <property type="match status" value="1"/>
</dbReference>
<evidence type="ECO:0000256" key="1">
    <source>
        <dbReference type="PROSITE-ProRule" id="PRU00267"/>
    </source>
</evidence>
<dbReference type="CDD" id="cd16872">
    <property type="entry name" value="ARID_HMGB9-like"/>
    <property type="match status" value="1"/>
</dbReference>
<dbReference type="OMA" id="RADYTRP"/>